<accession>A0A0A9EQT8</accession>
<organism evidence="1">
    <name type="scientific">Arundo donax</name>
    <name type="common">Giant reed</name>
    <name type="synonym">Donax arundinaceus</name>
    <dbReference type="NCBI Taxonomy" id="35708"/>
    <lineage>
        <taxon>Eukaryota</taxon>
        <taxon>Viridiplantae</taxon>
        <taxon>Streptophyta</taxon>
        <taxon>Embryophyta</taxon>
        <taxon>Tracheophyta</taxon>
        <taxon>Spermatophyta</taxon>
        <taxon>Magnoliopsida</taxon>
        <taxon>Liliopsida</taxon>
        <taxon>Poales</taxon>
        <taxon>Poaceae</taxon>
        <taxon>PACMAD clade</taxon>
        <taxon>Arundinoideae</taxon>
        <taxon>Arundineae</taxon>
        <taxon>Arundo</taxon>
    </lineage>
</organism>
<name>A0A0A9EQT8_ARUDO</name>
<protein>
    <submittedName>
        <fullName evidence="1">Uncharacterized protein</fullName>
    </submittedName>
</protein>
<reference evidence="1" key="2">
    <citation type="journal article" date="2015" name="Data Brief">
        <title>Shoot transcriptome of the giant reed, Arundo donax.</title>
        <authorList>
            <person name="Barrero R.A."/>
            <person name="Guerrero F.D."/>
            <person name="Moolhuijzen P."/>
            <person name="Goolsby J.A."/>
            <person name="Tidwell J."/>
            <person name="Bellgard S.E."/>
            <person name="Bellgard M.I."/>
        </authorList>
    </citation>
    <scope>NUCLEOTIDE SEQUENCE</scope>
    <source>
        <tissue evidence="1">Shoot tissue taken approximately 20 cm above the soil surface</tissue>
    </source>
</reference>
<sequence>MDIIDYKHTINCVFLLKHYQDNSRMRTNTFFLYCNKRETVNILQCLDISIFFP</sequence>
<dbReference type="AlphaFoldDB" id="A0A0A9EQT8"/>
<dbReference type="EMBL" id="GBRH01195434">
    <property type="protein sequence ID" value="JAE02462.1"/>
    <property type="molecule type" value="Transcribed_RNA"/>
</dbReference>
<proteinExistence type="predicted"/>
<reference evidence="1" key="1">
    <citation type="submission" date="2014-09" db="EMBL/GenBank/DDBJ databases">
        <authorList>
            <person name="Magalhaes I.L.F."/>
            <person name="Oliveira U."/>
            <person name="Santos F.R."/>
            <person name="Vidigal T.H.D.A."/>
            <person name="Brescovit A.D."/>
            <person name="Santos A.J."/>
        </authorList>
    </citation>
    <scope>NUCLEOTIDE SEQUENCE</scope>
    <source>
        <tissue evidence="1">Shoot tissue taken approximately 20 cm above the soil surface</tissue>
    </source>
</reference>
<evidence type="ECO:0000313" key="1">
    <source>
        <dbReference type="EMBL" id="JAE02462.1"/>
    </source>
</evidence>